<dbReference type="PANTHER" id="PTHR43585:SF2">
    <property type="entry name" value="ATP-GRASP ENZYME FSQD"/>
    <property type="match status" value="1"/>
</dbReference>
<dbReference type="GO" id="GO:0005524">
    <property type="term" value="F:ATP binding"/>
    <property type="evidence" value="ECO:0007669"/>
    <property type="project" value="UniProtKB-UniRule"/>
</dbReference>
<dbReference type="PROSITE" id="PS50975">
    <property type="entry name" value="ATP_GRASP"/>
    <property type="match status" value="1"/>
</dbReference>
<dbReference type="EMBL" id="PVWJ01000185">
    <property type="protein sequence ID" value="PSB00591.1"/>
    <property type="molecule type" value="Genomic_DNA"/>
</dbReference>
<evidence type="ECO:0000259" key="5">
    <source>
        <dbReference type="PROSITE" id="PS50975"/>
    </source>
</evidence>
<keyword evidence="3 4" id="KW-0067">ATP-binding</keyword>
<dbReference type="InterPro" id="IPR011761">
    <property type="entry name" value="ATP-grasp"/>
</dbReference>
<dbReference type="GO" id="GO:0046872">
    <property type="term" value="F:metal ion binding"/>
    <property type="evidence" value="ECO:0007669"/>
    <property type="project" value="InterPro"/>
</dbReference>
<dbReference type="RefSeq" id="WP_106291695.1">
    <property type="nucleotide sequence ID" value="NZ_CAWNTC010000233.1"/>
</dbReference>
<evidence type="ECO:0000256" key="1">
    <source>
        <dbReference type="ARBA" id="ARBA00022598"/>
    </source>
</evidence>
<gene>
    <name evidence="6" type="ORF">C7B64_22730</name>
</gene>
<reference evidence="6 7" key="1">
    <citation type="submission" date="2018-02" db="EMBL/GenBank/DDBJ databases">
        <authorList>
            <person name="Cohen D.B."/>
            <person name="Kent A.D."/>
        </authorList>
    </citation>
    <scope>NUCLEOTIDE SEQUENCE [LARGE SCALE GENOMIC DNA]</scope>
    <source>
        <strain evidence="6 7">CCAP 1448/3</strain>
    </source>
</reference>
<keyword evidence="2 4" id="KW-0547">Nucleotide-binding</keyword>
<dbReference type="InterPro" id="IPR013815">
    <property type="entry name" value="ATP_grasp_subdomain_1"/>
</dbReference>
<keyword evidence="1" id="KW-0436">Ligase</keyword>
<dbReference type="AlphaFoldDB" id="A0A2T1BX72"/>
<comment type="caution">
    <text evidence="6">The sequence shown here is derived from an EMBL/GenBank/DDBJ whole genome shotgun (WGS) entry which is preliminary data.</text>
</comment>
<reference evidence="6 7" key="2">
    <citation type="submission" date="2018-03" db="EMBL/GenBank/DDBJ databases">
        <title>The ancient ancestry and fast evolution of plastids.</title>
        <authorList>
            <person name="Moore K.R."/>
            <person name="Magnabosco C."/>
            <person name="Momper L."/>
            <person name="Gold D.A."/>
            <person name="Bosak T."/>
            <person name="Fournier G.P."/>
        </authorList>
    </citation>
    <scope>NUCLEOTIDE SEQUENCE [LARGE SCALE GENOMIC DNA]</scope>
    <source>
        <strain evidence="6 7">CCAP 1448/3</strain>
    </source>
</reference>
<organism evidence="6 7">
    <name type="scientific">Merismopedia glauca CCAP 1448/3</name>
    <dbReference type="NCBI Taxonomy" id="1296344"/>
    <lineage>
        <taxon>Bacteria</taxon>
        <taxon>Bacillati</taxon>
        <taxon>Cyanobacteriota</taxon>
        <taxon>Cyanophyceae</taxon>
        <taxon>Synechococcales</taxon>
        <taxon>Merismopediaceae</taxon>
        <taxon>Merismopedia</taxon>
    </lineage>
</organism>
<dbReference type="PANTHER" id="PTHR43585">
    <property type="entry name" value="FUMIPYRROLE BIOSYNTHESIS PROTEIN C"/>
    <property type="match status" value="1"/>
</dbReference>
<dbReference type="Pfam" id="PF02655">
    <property type="entry name" value="ATP-grasp_3"/>
    <property type="match status" value="1"/>
</dbReference>
<proteinExistence type="predicted"/>
<accession>A0A2T1BX72</accession>
<dbReference type="OrthoDB" id="9803907at2"/>
<evidence type="ECO:0000313" key="6">
    <source>
        <dbReference type="EMBL" id="PSB00591.1"/>
    </source>
</evidence>
<sequence length="373" mass="42795">MNNKRITILIPDECENALSYYTARSLKAAKDEFKIYILTSSTRNSTNSSWLNFYKNSWYIDNLFFSEKTFGSIDYLADCLKTIKDNNIDLIFAASELGFTFVSQFRNQLLELCRLIALPSQTALHTAFNKFDFSIFLDTHGLPAPKTALLKDFKTEQFNFPILLKPIYGSGGKNIKKINNSSELKLNTEIESNILNNSYIIQEYINGFDIDCNVLCQKGKILTQTIQIPLGAAQNFSPKVDKLQFVHDPIVLDLVQRMMGKFEWSGVAHLDLRYSDQTGQLYVIEINPRFWQSLLGSLVAGVNFPYYLYLLSTGSEVELVDYQDKYYAKISRFVKDLLHGSLDCRLNDTNLKYLLTDPLATLFYGIETFLKRK</sequence>
<dbReference type="InterPro" id="IPR052032">
    <property type="entry name" value="ATP-dep_AA_Ligase"/>
</dbReference>
<dbReference type="Gene3D" id="3.30.1490.20">
    <property type="entry name" value="ATP-grasp fold, A domain"/>
    <property type="match status" value="1"/>
</dbReference>
<evidence type="ECO:0000313" key="7">
    <source>
        <dbReference type="Proteomes" id="UP000238762"/>
    </source>
</evidence>
<keyword evidence="7" id="KW-1185">Reference proteome</keyword>
<evidence type="ECO:0000256" key="3">
    <source>
        <dbReference type="ARBA" id="ARBA00022840"/>
    </source>
</evidence>
<dbReference type="Proteomes" id="UP000238762">
    <property type="component" value="Unassembled WGS sequence"/>
</dbReference>
<dbReference type="Gene3D" id="3.30.470.20">
    <property type="entry name" value="ATP-grasp fold, B domain"/>
    <property type="match status" value="1"/>
</dbReference>
<feature type="domain" description="ATP-grasp" evidence="5">
    <location>
        <begin position="134"/>
        <end position="313"/>
    </location>
</feature>
<dbReference type="GO" id="GO:0016874">
    <property type="term" value="F:ligase activity"/>
    <property type="evidence" value="ECO:0007669"/>
    <property type="project" value="UniProtKB-KW"/>
</dbReference>
<dbReference type="InterPro" id="IPR003806">
    <property type="entry name" value="ATP-grasp_PylC-type"/>
</dbReference>
<protein>
    <submittedName>
        <fullName evidence="6">ATP-utilizing enzyme (ATP-grasp superfamily)</fullName>
    </submittedName>
</protein>
<name>A0A2T1BX72_9CYAN</name>
<evidence type="ECO:0000256" key="4">
    <source>
        <dbReference type="PROSITE-ProRule" id="PRU00409"/>
    </source>
</evidence>
<evidence type="ECO:0000256" key="2">
    <source>
        <dbReference type="ARBA" id="ARBA00022741"/>
    </source>
</evidence>
<dbReference type="SUPFAM" id="SSF56059">
    <property type="entry name" value="Glutathione synthetase ATP-binding domain-like"/>
    <property type="match status" value="1"/>
</dbReference>